<feature type="region of interest" description="Disordered" evidence="1">
    <location>
        <begin position="103"/>
        <end position="130"/>
    </location>
</feature>
<name>A0A976R6U2_9VIRU</name>
<protein>
    <submittedName>
        <fullName evidence="2">DNA pilot protein</fullName>
    </submittedName>
</protein>
<reference evidence="2" key="1">
    <citation type="submission" date="2022-02" db="EMBL/GenBank/DDBJ databases">
        <title>Towards deciphering the DNA virus diversity associated with rodent species in the families Cricetidae and Heteromyidae.</title>
        <authorList>
            <person name="Lund M."/>
            <person name="Larsen B.B."/>
            <person name="Gryseels S."/>
            <person name="Kraberger S."/>
            <person name="Rowsey D.M."/>
            <person name="Steger L."/>
            <person name="Yule K.M."/>
            <person name="Upham N.S."/>
            <person name="Worobey M."/>
            <person name="Van Doorslaer K."/>
            <person name="Varsani A."/>
        </authorList>
    </citation>
    <scope>NUCLEOTIDE SEQUENCE</scope>
    <source>
        <strain evidence="2">UA08Rod_6219</strain>
    </source>
</reference>
<organism evidence="2">
    <name type="scientific">Sigmofec virus UA08Rod_6219</name>
    <dbReference type="NCBI Taxonomy" id="2929225"/>
    <lineage>
        <taxon>Viruses</taxon>
        <taxon>Monodnaviria</taxon>
        <taxon>Sangervirae</taxon>
        <taxon>Phixviricota</taxon>
        <taxon>Malgrandaviricetes</taxon>
        <taxon>Petitvirales</taxon>
        <taxon>Microviridae</taxon>
    </lineage>
</organism>
<dbReference type="EMBL" id="OM869514">
    <property type="protein sequence ID" value="UPW40889.1"/>
    <property type="molecule type" value="Genomic_DNA"/>
</dbReference>
<feature type="compositionally biased region" description="Low complexity" evidence="1">
    <location>
        <begin position="104"/>
        <end position="128"/>
    </location>
</feature>
<sequence length="168" mass="17783">MADMIGDIPMDYSSTPVGDTWRGIGSGEFNANAVAQEDWYREEQARTNQLLRDLYVLDKEQGFNSLEAQKARDFSERMSNTEYQRRMADLKAAGLNPVLAYQTGSSSVSSPVGSSSPSVSGSRGGASRRSNDTLSDFVSALAGIVGTVGKIALSIAGAKSGSVGKIGF</sequence>
<evidence type="ECO:0000256" key="1">
    <source>
        <dbReference type="SAM" id="MobiDB-lite"/>
    </source>
</evidence>
<evidence type="ECO:0000313" key="2">
    <source>
        <dbReference type="EMBL" id="UPW40889.1"/>
    </source>
</evidence>
<proteinExistence type="predicted"/>
<accession>A0A976R6U2</accession>